<dbReference type="Pfam" id="PF21108">
    <property type="entry name" value="MDN1_4th"/>
    <property type="match status" value="1"/>
</dbReference>
<dbReference type="EMBL" id="CP059248">
    <property type="protein sequence ID" value="QLL31991.1"/>
    <property type="molecule type" value="Genomic_DNA"/>
</dbReference>
<dbReference type="SMART" id="SM00382">
    <property type="entry name" value="AAA"/>
    <property type="match status" value="6"/>
</dbReference>
<keyword evidence="6 10" id="KW-0547">Nucleotide-binding</keyword>
<name>A0A7G3ZEQ5_9SACH</name>
<evidence type="ECO:0000259" key="12">
    <source>
        <dbReference type="PROSITE" id="PS50234"/>
    </source>
</evidence>
<dbReference type="CDD" id="cd01460">
    <property type="entry name" value="vWA_midasin"/>
    <property type="match status" value="1"/>
</dbReference>
<keyword evidence="9 10" id="KW-0539">Nucleus</keyword>
<feature type="compositionally biased region" description="Polar residues" evidence="11">
    <location>
        <begin position="4492"/>
        <end position="4510"/>
    </location>
</feature>
<feature type="compositionally biased region" description="Low complexity" evidence="11">
    <location>
        <begin position="4178"/>
        <end position="4189"/>
    </location>
</feature>
<dbReference type="InterPro" id="IPR040848">
    <property type="entry name" value="AAA_lid_7"/>
</dbReference>
<feature type="compositionally biased region" description="Acidic residues" evidence="11">
    <location>
        <begin position="4292"/>
        <end position="4329"/>
    </location>
</feature>
<protein>
    <recommendedName>
        <fullName evidence="4 10">Midasin</fullName>
    </recommendedName>
</protein>
<dbReference type="Gene3D" id="3.40.50.300">
    <property type="entry name" value="P-loop containing nucleotide triphosphate hydrolases"/>
    <property type="match status" value="6"/>
</dbReference>
<feature type="compositionally biased region" description="Acidic residues" evidence="11">
    <location>
        <begin position="4338"/>
        <end position="4361"/>
    </location>
</feature>
<reference evidence="13 14" key="1">
    <citation type="submission" date="2020-06" db="EMBL/GenBank/DDBJ databases">
        <title>The yeast mating-type switching endonuclease HO is a domesticated member of an unorthodox homing genetic element family.</title>
        <authorList>
            <person name="Coughlan A.Y."/>
            <person name="Lombardi L."/>
            <person name="Braun-Galleani S."/>
            <person name="Martos A.R."/>
            <person name="Galeote V."/>
            <person name="Bigey F."/>
            <person name="Dequin S."/>
            <person name="Byrne K.P."/>
            <person name="Wolfe K.H."/>
        </authorList>
    </citation>
    <scope>NUCLEOTIDE SEQUENCE [LARGE SCALE GENOMIC DNA]</scope>
    <source>
        <strain evidence="13 14">CBS764</strain>
    </source>
</reference>
<feature type="compositionally biased region" description="Acidic residues" evidence="11">
    <location>
        <begin position="4241"/>
        <end position="4278"/>
    </location>
</feature>
<keyword evidence="8 10" id="KW-0143">Chaperone</keyword>
<dbReference type="Pfam" id="PF17865">
    <property type="entry name" value="AAA_lid_5"/>
    <property type="match status" value="1"/>
</dbReference>
<evidence type="ECO:0000256" key="8">
    <source>
        <dbReference type="ARBA" id="ARBA00023186"/>
    </source>
</evidence>
<evidence type="ECO:0000256" key="4">
    <source>
        <dbReference type="ARBA" id="ARBA00017143"/>
    </source>
</evidence>
<dbReference type="FunFam" id="3.40.50.300:FF:000142">
    <property type="entry name" value="Midasin"/>
    <property type="match status" value="1"/>
</dbReference>
<accession>A0A7G3ZEQ5</accession>
<feature type="compositionally biased region" description="Basic and acidic residues" evidence="11">
    <location>
        <begin position="4082"/>
        <end position="4095"/>
    </location>
</feature>
<comment type="subcellular location">
    <subcellularLocation>
        <location evidence="1">Nucleus</location>
        <location evidence="1">Nucleolus</location>
    </subcellularLocation>
    <subcellularLocation>
        <location evidence="2">Nucleus</location>
        <location evidence="2">Nucleoplasm</location>
    </subcellularLocation>
</comment>
<dbReference type="GO" id="GO:0000055">
    <property type="term" value="P:ribosomal large subunit export from nucleus"/>
    <property type="evidence" value="ECO:0007669"/>
    <property type="project" value="TreeGrafter"/>
</dbReference>
<dbReference type="InterPro" id="IPR012099">
    <property type="entry name" value="Midasin"/>
</dbReference>
<evidence type="ECO:0000256" key="11">
    <source>
        <dbReference type="SAM" id="MobiDB-lite"/>
    </source>
</evidence>
<dbReference type="KEGG" id="tgb:HG536_0C01590"/>
<dbReference type="RefSeq" id="XP_037138666.1">
    <property type="nucleotide sequence ID" value="XM_037282771.1"/>
</dbReference>
<dbReference type="Pfam" id="PF07728">
    <property type="entry name" value="AAA_5"/>
    <property type="match status" value="7"/>
</dbReference>
<comment type="function">
    <text evidence="10">Nuclear chaperone required for maturation and nuclear export of pre-60S ribosome subunits.</text>
</comment>
<dbReference type="OrthoDB" id="5186at2759"/>
<evidence type="ECO:0000256" key="2">
    <source>
        <dbReference type="ARBA" id="ARBA00004642"/>
    </source>
</evidence>
<dbReference type="GeneID" id="59325128"/>
<feature type="region of interest" description="Disordered" evidence="11">
    <location>
        <begin position="4114"/>
        <end position="4563"/>
    </location>
</feature>
<dbReference type="CDD" id="cd00009">
    <property type="entry name" value="AAA"/>
    <property type="match status" value="1"/>
</dbReference>
<feature type="compositionally biased region" description="Basic and acidic residues" evidence="11">
    <location>
        <begin position="4148"/>
        <end position="4167"/>
    </location>
</feature>
<gene>
    <name evidence="13" type="ORF">HG536_0C01590</name>
</gene>
<evidence type="ECO:0000256" key="1">
    <source>
        <dbReference type="ARBA" id="ARBA00004604"/>
    </source>
</evidence>
<dbReference type="InterPro" id="IPR002035">
    <property type="entry name" value="VWF_A"/>
</dbReference>
<evidence type="ECO:0000256" key="6">
    <source>
        <dbReference type="ARBA" id="ARBA00022741"/>
    </source>
</evidence>
<evidence type="ECO:0000313" key="13">
    <source>
        <dbReference type="EMBL" id="QLL31991.1"/>
    </source>
</evidence>
<feature type="region of interest" description="Disordered" evidence="11">
    <location>
        <begin position="4040"/>
        <end position="4102"/>
    </location>
</feature>
<dbReference type="PROSITE" id="PS00675">
    <property type="entry name" value="SIGMA54_INTERACT_1"/>
    <property type="match status" value="1"/>
</dbReference>
<dbReference type="PROSITE" id="PS50234">
    <property type="entry name" value="VWFA"/>
    <property type="match status" value="1"/>
</dbReference>
<evidence type="ECO:0000313" key="14">
    <source>
        <dbReference type="Proteomes" id="UP000515788"/>
    </source>
</evidence>
<keyword evidence="7 10" id="KW-0067">ATP-binding</keyword>
<dbReference type="GO" id="GO:0000027">
    <property type="term" value="P:ribosomal large subunit assembly"/>
    <property type="evidence" value="ECO:0007669"/>
    <property type="project" value="InterPro"/>
</dbReference>
<dbReference type="PIRSF" id="PIRSF010340">
    <property type="entry name" value="Midasin"/>
    <property type="match status" value="1"/>
</dbReference>
<dbReference type="InterPro" id="IPR048617">
    <property type="entry name" value="MDN1_AAA_lid_4"/>
</dbReference>
<dbReference type="InterPro" id="IPR011704">
    <property type="entry name" value="ATPase_dyneun-rel_AAA"/>
</dbReference>
<feature type="compositionally biased region" description="Basic and acidic residues" evidence="11">
    <location>
        <begin position="4279"/>
        <end position="4291"/>
    </location>
</feature>
<dbReference type="FunFam" id="3.40.50.300:FF:000582">
    <property type="entry name" value="Midasin"/>
    <property type="match status" value="1"/>
</dbReference>
<evidence type="ECO:0000256" key="3">
    <source>
        <dbReference type="ARBA" id="ARBA00007188"/>
    </source>
</evidence>
<feature type="compositionally biased region" description="Acidic residues" evidence="11">
    <location>
        <begin position="4114"/>
        <end position="4147"/>
    </location>
</feature>
<dbReference type="InterPro" id="IPR003593">
    <property type="entry name" value="AAA+_ATPase"/>
</dbReference>
<dbReference type="InterPro" id="IPR041190">
    <property type="entry name" value="Midasin_AAA_lid_5"/>
</dbReference>
<feature type="compositionally biased region" description="Basic and acidic residues" evidence="11">
    <location>
        <begin position="4470"/>
        <end position="4489"/>
    </location>
</feature>
<dbReference type="GO" id="GO:0016887">
    <property type="term" value="F:ATP hydrolysis activity"/>
    <property type="evidence" value="ECO:0007669"/>
    <property type="project" value="InterPro"/>
</dbReference>
<proteinExistence type="inferred from homology"/>
<dbReference type="InterPro" id="IPR036465">
    <property type="entry name" value="vWFA_dom_sf"/>
</dbReference>
<dbReference type="FunFam" id="3.40.50.300:FF:001368">
    <property type="entry name" value="Midasin"/>
    <property type="match status" value="1"/>
</dbReference>
<organism evidence="13 14">
    <name type="scientific">Torulaspora globosa</name>
    <dbReference type="NCBI Taxonomy" id="48254"/>
    <lineage>
        <taxon>Eukaryota</taxon>
        <taxon>Fungi</taxon>
        <taxon>Dikarya</taxon>
        <taxon>Ascomycota</taxon>
        <taxon>Saccharomycotina</taxon>
        <taxon>Saccharomycetes</taxon>
        <taxon>Saccharomycetales</taxon>
        <taxon>Saccharomycetaceae</taxon>
        <taxon>Torulaspora</taxon>
    </lineage>
</organism>
<dbReference type="Proteomes" id="UP000515788">
    <property type="component" value="Chromosome 3"/>
</dbReference>
<feature type="compositionally biased region" description="Acidic residues" evidence="11">
    <location>
        <begin position="4210"/>
        <end position="4233"/>
    </location>
</feature>
<dbReference type="PANTHER" id="PTHR48103">
    <property type="entry name" value="MIDASIN-RELATED"/>
    <property type="match status" value="1"/>
</dbReference>
<evidence type="ECO:0000256" key="7">
    <source>
        <dbReference type="ARBA" id="ARBA00022840"/>
    </source>
</evidence>
<dbReference type="SUPFAM" id="SSF53300">
    <property type="entry name" value="vWA-like"/>
    <property type="match status" value="1"/>
</dbReference>
<feature type="compositionally biased region" description="Basic and acidic residues" evidence="11">
    <location>
        <begin position="4420"/>
        <end position="4445"/>
    </location>
</feature>
<dbReference type="GO" id="GO:0005524">
    <property type="term" value="F:ATP binding"/>
    <property type="evidence" value="ECO:0007669"/>
    <property type="project" value="UniProtKB-KW"/>
</dbReference>
<dbReference type="GO" id="GO:0030687">
    <property type="term" value="C:preribosome, large subunit precursor"/>
    <property type="evidence" value="ECO:0007669"/>
    <property type="project" value="TreeGrafter"/>
</dbReference>
<dbReference type="FunFam" id="3.40.50.300:FF:000712">
    <property type="entry name" value="Midasin"/>
    <property type="match status" value="1"/>
</dbReference>
<dbReference type="InterPro" id="IPR025662">
    <property type="entry name" value="Sigma_54_int_dom_ATP-bd_1"/>
</dbReference>
<dbReference type="GO" id="GO:0005730">
    <property type="term" value="C:nucleolus"/>
    <property type="evidence" value="ECO:0007669"/>
    <property type="project" value="UniProtKB-SubCell"/>
</dbReference>
<dbReference type="Pfam" id="PF17867">
    <property type="entry name" value="AAA_lid_7"/>
    <property type="match status" value="3"/>
</dbReference>
<dbReference type="GO" id="GO:0005654">
    <property type="term" value="C:nucleoplasm"/>
    <property type="evidence" value="ECO:0007669"/>
    <property type="project" value="UniProtKB-SubCell"/>
</dbReference>
<feature type="domain" description="VWFA" evidence="12">
    <location>
        <begin position="4695"/>
        <end position="4890"/>
    </location>
</feature>
<evidence type="ECO:0000256" key="5">
    <source>
        <dbReference type="ARBA" id="ARBA00022553"/>
    </source>
</evidence>
<keyword evidence="14" id="KW-1185">Reference proteome</keyword>
<sequence>MSHDDIVLDLNSIRRLDELYTTTFSIEAPERCYEFDFKLSAEENLQRLSLAALTDKFSLRYLFVYKRIILEVISRWINISEKNRIVTIFDVIARYATCYTIANPLVEKFLEKENEYLVAVLQNAPSQDSEQLRMILLAYYRMLSQNKVVFAKFVSPDVLYKIVNREENSQILRFLAAKILSLYLDAGERAENDAIACYFGSDEPILGLYERSSDVNYRFLELNEAKMIARFSELPSTEESSVSAVEVQHFIINRSDLSNNVTSVCDILVPRVSTAPDCPPCELSYVPTEKSVKALRQLADSVRRSEPVMLIGKAGSGKTFLINELTKYLGCHNSVVKIHLGEQTDAKLLIGTYTSGEKPGTFVWRSGVLTTAVQEGRCVLIEDVDKAPTEVLSVLLTLLESRELSVPSRGETIRAANGFQLISTVRLNEEGAKKKGNSIEHLNLLGMRLWRTIFLEEPNESDLSKILSHKFPLLLHLLPKLIHAYNSVKEIYKNPRFTSFNKGSHARVVSVRDLVKLCNRIQQLLVNNNVISADQLIESQIYDDIFAEAADCFAGAISEDRALEPLIRSIGECLDISTSRIGLYLKNHVPKFEVYQDHIQIGRSILPRSNLSLQKKSVNSTSFAVTNHSLRLMEQIAISVQLCEPVLLVGETGTGKTTVVQQLGKLLHKPLTVINVSQQTETGDLLGGYKPVNSKTVALPIQETFESLFAATFSIKKNEHFYKMLHRCFNKNQWRNVVRLWNEACKMASTILIDKIDPKGEDSKKKKRRLNSHEKELLREKWTQFQDLVRKFEIQSTSMENSFVFDYVEGSLVKAVRNGEWLLLDEINLASADTLESISDLLAEEQSRSILLSEKGEADPVRAHPDFRIFACMNPATDVGKRDLPTGIRSRFTEIYVHSPDRDISDLLTIIDKYIHKYSVSDEWVGNDIAELYLEAKKLADSHKIVDGSNEKPHFSIRTLTRTLLYVCDIAHIYGLRRSLYDGFCMSFLTLLSQTSEAVLEPIIQKYTLGRLKNVKSVISQAPPAPGADYAQFKHYWMKKGAEGVKDQAHYIITPFVEKNLMNLVRASSSKRFPVLVQGPTSAGKTSMIKYLADLTGHKFVRINNHEHTDLQEYLGTYVTDDTGKLTFKEGVLVEALRNGYWIVLDELNLAPTDVLEALNRLLDDNRELFIPETQQIVHPHPDFMLFATQNPPGVYGGRKVLSRAFRNRFLELHFDDIPEDELEIILRERCQIAPSYAKKIVETYRQLSIERSSSRLFEQKNSFATLRDLFRWALRDAVGYEQLASNGYMLLAERCRTRHEKEVVQKTLEKVMKVKLDMDSYYKSLEEPSLFSQESPVVWTKAMRRLAVLVSACLQNNEPVLLVGETGCGKTTICQILACLRGKSLIMLNAHQNTETGDLLGAQRPVRNRAAIQNKLNELLRQVLAISQEVPGDELDELLHQYDKMDKSNIEKSQQDLIKHLRENLKTLFEWCDGPLVQAMKTGDFFLLDEISLADDSVLERLNSVLEPERSLLLAEKGASDSLVSASHGFQFLATMNPGGDYGKKELSPALRNRFTEIWVSSMEDFDDVQLIVSSKLAAPLINLGEVIVQFSKWFALKFGGGNATNGIISLRDIIAWVEFMNISASTVDDHFAVLAHGAAMVFIDALGTNNTAYLAENESSLVELKMECVQILSTFAQRDLSVYFAETTSIEVCGKAVRIGPFSLEIKQEGCITSSFNWNAPTTAMNILRVTRALQVRKPILLEGSPGVGKTSLVTALAAMTGNPLTRINLSEQTDLIDLFGSDVPGESTAEFVWRDAPFLRAMQLGEWVLLDEMNLASQSVLEGLNACLDHRGEAYIPELDKSFIRHPNFTVFAAQNPQYQGGGRKGLPKSFVNRFSVVFINTLSSDDLLLITERLFPNVDSTISAKMIELMSTLEDQVCKRKLWGAHGAPWEFNLRDTLRWMSLLNGSYLLETVKVADFFDMIVGQRFRNETDRQRARSLIEQFFGAFETRENVCKLNVDYLQINSEIVKRNCSYRFPSLTKVFSLQCNFAIYESALRCIKNSWPVILVGPTNAGKTNIIKFLASSVGAQVTTFSMNGDVDSMDILGGYEQVDLTRKISAIMSDLREVLRHFLVTSMGVESQGELAINAGLALLKLISENAITAENFSLFYDRFTSLLPHIKNIPALQDLSCRIRHMCDLIDAPKTVKFEWFDGALVRAVEEGHWLVLDNANLCSPSVLDRLNSLLETNGSLVINECSESDGQPRTVIPNSNFRLFLTVNPKYGELSRAMRNRGVEIFVGDLKERASKFDRVILGFEADQVSGEDLAVDQHLTELSLSDTNCWLPLKRFVPAHLSSASLFAQIHDVINKSANLCAEDAILSIIPMERLKEIKPWVENLRSNRFFSEAPMAEKISVFNEFLLTLNVNQRMLYLMKPVQERLAHLLELPLEKCGSQTLLPTVNVYELPTVIKSCKKNIDSESIYLVASLRILLECVRDLEYTNSKSVGGKLNELSYIEMSAAVTNGRNIKSPPQIPIYMVLKNSAEYFLRSMSEGNLFDQSDFYLFTWRFLIIWAGAFSASYRKDEARLAVYKELFQKCIEAGVKQRSTKNDLLDIFSDFNDSLRLSRGNSINILWSFFRKRYPSNAIYWSYWDDLLRISRKFDEVAKLQFSEAYEEVESLRDIFTKVFEDVLGNNADNFELLTSNLTSGIQKLEEISASFLIKRQHFFWIEFDHIARCLLAEDKEEWEAINQLAPSTTLSTEQIYRIRSKAYCYPSVFDFLWIKTDGRYRSHTASLFSSAFFRDIIIKCNAMKKFPGSVLKQTLSDARLLLDSSVKFSRSILNDPLRIFADKLHLWLDGIIEAHVGVTITGLEEEEVFKIVLEKGNDTFVSQFQKHLQPVIHLLKEARSYEDYGKAWVYFGSALITIYAPDHPSDPALRDYVLYNNYQKNTAFCERLKGAWAAVREVASGDRALLIEKLLKSTTDEAAPKKPRVYRPPSAIDDLFEEWTALYNSTVSVANAENLMQSIESWDTTSINRAAMFQQNTSQFLDRMEAGYQYFSDLNDIFAGYVCCMKFGFDLLVHGKERSLVATETSTMWAIDPLTILSSSKVDATFKDVVDFCKTCSVDVTSVDKVLTFYLQLSGYHKLDTKLSATWNGVLRTLYYRWSLRERKAESKSKELSSMFRYQDNAENFEDDFKKMFPDYEDVMTVNVIDDTSADVELASVYHSVAKSYITFFEQENGESIESMVQKGSEVMQMLWEMGMSLKDHSSEGAHLTAVLNRLAGEIKSFESKNDATQFYEKYSTAESQKAITIADALWKSVVNLLAQWPEHATLKELFRICREFMDYPSNTPVARQLQKLEQIYTFVAEWEKYASSQVSLKVHMKEITDLIISWRKLELETWAGLLDAEDCNLELNIGKWWFHLLEIIIIPDDSEFDDSKLLSLATALNVYFSTSPIGEFSIRLKLLKAFSKHVDLDRPESKIAHAVHNVIAFYSQFEPILMDRIASGRKEVQKDIKEVILLASWKDINVEALKQSSRRSHSSLYKLVRRYRALVSEPVQPFIDNGIPISFKLTNRTKTIEHLKTAELNLDEAKKLVLNIPGWSNRSEPLKRIDVVSKNMNNYLKQISEMEVPTFTNLAKKFSAEADRLEKETPKVYSKEKKKLLASLKMQKNKALSDCLKELKRIGLKSSFRKDIHTVQLSTTAILANMVSFSAPLLKNYDSYFLRILEMLPGLRRAVAEPSESVPRVYLERGMANMENLIFSLITTRSPIQKLATCYDKIDSLRLDLENVAYCRKDIKFLAMKFNHDNLQTICQWLPLLIDYAISTLHVTSEFGDVSKDVIFLGKIKDNLIEFKQNATAVTTWDSGSQELYENFQKFLDKLLEDLQAQKNDRTFYIYDMIIEWLEESGRSNMQTGHRDGSLISIETGLRKVFASILMSVQKILDNGVQSVNEDEDKWLSSSAACIVGTIKASHHSAVLRNMEKAVLLLKNHEYVTENSVLARALVSFTLPVVRSYQRALALLLQKARVFYQDMAHGSYIFGVLLRSLAQNGFCSPEPPSEDVEDNNLHDGTGLGDGEGAQNNSKDVEQDDDLTENAQEKNEENDSQDKDGQDDDAVEMEGDMAGDLENMSEQDEEHEANEENEQEELDEQVDNLDDDDPNAIDDKMWDDKPDDNAKERKSDSNVTGEDEADVQAAENENQNQNSGDGETEGQGENEEKRKESEEIKEEEDNELEEKSEEEDQVGEQQDEVRNELGEDLSPEVPEIETLDLPEDIDLGSDGDKDEEEVSDEEMGDFRETEDQMKEDESAEEEDSRDPDVDMDDGVTEETDQLGDDQEMDDASPEDSDHKLEAEGDDADGSDEESLQQDDENLDGDSGEGITKDVDEGLGGVKESTETEANDAEAAAQNTSGSKGVGSDKKETEETADIGNSGAAHEIDQEHQSDQKDSNERSKNEAKEALKQLGDSLKEYHKRRQEINEATQADENEHMKESANHRPDEFEHLDGANTESETQALGQANQDQTRSLNEENAIEDDISDLEDEEKPDIDMEAEENLVSDESEENKPLDMNDNKESHQENATKGAFIGETKERSDGGTTLADTLQMEIIDELEEFISDVDAEALEEISTPPRSVEESRELWHQSEISTAELSARLSEQLRLILEPTLATKLKGDYKTGKRLNMKRIIPYIASQFKKDKIWLRRTKPSKRQYQIMVALDDSKSMSESKCVKLAFDSLCLVSKTLTQLESGGLSIVKFGESVKEVHSFDQQFSNDAGAKTFQWFGFQEKKTDIKKLVAESIRIFERARPLNTGDQWQLQIVISDGLCEDHETVQRLVRRARENRIMLVFVIIDGISNNESIMDMSQVKYVPDQHGNLQLKIDKYLDTFPFEFYVVVHDIYELPEMLSTILRQFFQDLASS</sequence>
<evidence type="ECO:0000256" key="9">
    <source>
        <dbReference type="ARBA" id="ARBA00023242"/>
    </source>
</evidence>
<evidence type="ECO:0000256" key="10">
    <source>
        <dbReference type="PIRNR" id="PIRNR010340"/>
    </source>
</evidence>
<feature type="compositionally biased region" description="Acidic residues" evidence="11">
    <location>
        <begin position="4515"/>
        <end position="4546"/>
    </location>
</feature>
<dbReference type="PANTHER" id="PTHR48103:SF2">
    <property type="entry name" value="MIDASIN"/>
    <property type="match status" value="1"/>
</dbReference>
<dbReference type="InterPro" id="IPR027417">
    <property type="entry name" value="P-loop_NTPase"/>
</dbReference>
<dbReference type="SUPFAM" id="SSF52540">
    <property type="entry name" value="P-loop containing nucleoside triphosphate hydrolases"/>
    <property type="match status" value="6"/>
</dbReference>
<dbReference type="Gene3D" id="3.40.50.410">
    <property type="entry name" value="von Willebrand factor, type A domain"/>
    <property type="match status" value="1"/>
</dbReference>
<comment type="similarity">
    <text evidence="3 10">Belongs to the midasin family.</text>
</comment>
<feature type="compositionally biased region" description="Basic and acidic residues" evidence="11">
    <location>
        <begin position="4547"/>
        <end position="4563"/>
    </location>
</feature>
<keyword evidence="5" id="KW-0597">Phosphoprotein</keyword>